<dbReference type="Pfam" id="PF06477">
    <property type="entry name" value="DUF1091"/>
    <property type="match status" value="1"/>
</dbReference>
<reference evidence="1" key="2">
    <citation type="submission" date="2022-08" db="UniProtKB">
        <authorList>
            <consortium name="EnsemblMetazoa"/>
        </authorList>
    </citation>
    <scope>IDENTIFICATION</scope>
    <source>
        <strain evidence="1">STECLA/ALBI9_A</strain>
    </source>
</reference>
<protein>
    <recommendedName>
        <fullName evidence="3">MD-2-related lipid-recognition domain-containing protein</fullName>
    </recommendedName>
</protein>
<name>A0A182F8B0_ANOAL</name>
<evidence type="ECO:0000313" key="2">
    <source>
        <dbReference type="Proteomes" id="UP000069272"/>
    </source>
</evidence>
<dbReference type="PANTHER" id="PTHR20898">
    <property type="entry name" value="DAEDALUS ON 3-RELATED-RELATED"/>
    <property type="match status" value="1"/>
</dbReference>
<dbReference type="AlphaFoldDB" id="A0A182F8B0"/>
<evidence type="ECO:0000313" key="1">
    <source>
        <dbReference type="EnsemblMetazoa" id="AALB002734-PA"/>
    </source>
</evidence>
<keyword evidence="2" id="KW-1185">Reference proteome</keyword>
<dbReference type="PANTHER" id="PTHR20898:SF0">
    <property type="entry name" value="DAEDALUS ON 3-RELATED"/>
    <property type="match status" value="1"/>
</dbReference>
<organism evidence="1 2">
    <name type="scientific">Anopheles albimanus</name>
    <name type="common">New world malaria mosquito</name>
    <dbReference type="NCBI Taxonomy" id="7167"/>
    <lineage>
        <taxon>Eukaryota</taxon>
        <taxon>Metazoa</taxon>
        <taxon>Ecdysozoa</taxon>
        <taxon>Arthropoda</taxon>
        <taxon>Hexapoda</taxon>
        <taxon>Insecta</taxon>
        <taxon>Pterygota</taxon>
        <taxon>Neoptera</taxon>
        <taxon>Endopterygota</taxon>
        <taxon>Diptera</taxon>
        <taxon>Nematocera</taxon>
        <taxon>Culicoidea</taxon>
        <taxon>Culicidae</taxon>
        <taxon>Anophelinae</taxon>
        <taxon>Anopheles</taxon>
    </lineage>
</organism>
<dbReference type="EnsemblMetazoa" id="AALB002734-RA">
    <property type="protein sequence ID" value="AALB002734-PA"/>
    <property type="gene ID" value="AALB002734"/>
</dbReference>
<dbReference type="InterPro" id="IPR010512">
    <property type="entry name" value="DUF1091"/>
</dbReference>
<reference evidence="1 2" key="1">
    <citation type="journal article" date="2017" name="G3 (Bethesda)">
        <title>The Physical Genome Mapping of Anopheles albimanus Corrected Scaffold Misassemblies and Identified Interarm Rearrangements in Genus Anopheles.</title>
        <authorList>
            <person name="Artemov G.N."/>
            <person name="Peery A.N."/>
            <person name="Jiang X."/>
            <person name="Tu Z."/>
            <person name="Stegniy V.N."/>
            <person name="Sharakhova M.V."/>
            <person name="Sharakhov I.V."/>
        </authorList>
    </citation>
    <scope>NUCLEOTIDE SEQUENCE [LARGE SCALE GENOMIC DNA]</scope>
    <source>
        <strain evidence="1 2">ALBI9_A</strain>
    </source>
</reference>
<evidence type="ECO:0008006" key="3">
    <source>
        <dbReference type="Google" id="ProtNLM"/>
    </source>
</evidence>
<dbReference type="Proteomes" id="UP000069272">
    <property type="component" value="Chromosome 2R"/>
</dbReference>
<accession>A0A182F8B0</accession>
<sequence>MRPPQQLLRALALMLALPELVENATKSPRPIWMKRLECVNEPLIYGPILACRLENKRNSPQLLSIIVNVTKPITKQYISSNLYAKNRGPGRTLMYGTTFEYCEFLSNEQSRNKNPVAILIYNYGRHNFPQIIRPCPTFGLYNVSHLPVEKNLIPPFITPGGYYFVQRFFNKRNETLLEYEAEFSVSAASVFNKTMTLFTGGV</sequence>
<proteinExistence type="predicted"/>
<dbReference type="VEuPathDB" id="VectorBase:AALB002734"/>